<evidence type="ECO:0000256" key="4">
    <source>
        <dbReference type="ARBA" id="ARBA00023136"/>
    </source>
</evidence>
<feature type="coiled-coil region" evidence="5">
    <location>
        <begin position="147"/>
        <end position="237"/>
    </location>
</feature>
<accession>A0A6A6KVE8</accession>
<organism evidence="7 8">
    <name type="scientific">Hevea brasiliensis</name>
    <name type="common">Para rubber tree</name>
    <name type="synonym">Siphonia brasiliensis</name>
    <dbReference type="NCBI Taxonomy" id="3981"/>
    <lineage>
        <taxon>Eukaryota</taxon>
        <taxon>Viridiplantae</taxon>
        <taxon>Streptophyta</taxon>
        <taxon>Embryophyta</taxon>
        <taxon>Tracheophyta</taxon>
        <taxon>Spermatophyta</taxon>
        <taxon>Magnoliopsida</taxon>
        <taxon>eudicotyledons</taxon>
        <taxon>Gunneridae</taxon>
        <taxon>Pentapetalae</taxon>
        <taxon>rosids</taxon>
        <taxon>fabids</taxon>
        <taxon>Malpighiales</taxon>
        <taxon>Euphorbiaceae</taxon>
        <taxon>Crotonoideae</taxon>
        <taxon>Micrandreae</taxon>
        <taxon>Hevea</taxon>
    </lineage>
</organism>
<dbReference type="PANTHER" id="PTHR31422:SF44">
    <property type="entry name" value="GTD-BINDING DOMAIN-CONTAINING PROTEIN"/>
    <property type="match status" value="1"/>
</dbReference>
<dbReference type="GO" id="GO:0016020">
    <property type="term" value="C:membrane"/>
    <property type="evidence" value="ECO:0007669"/>
    <property type="project" value="UniProtKB-SubCell"/>
</dbReference>
<keyword evidence="4" id="KW-0472">Membrane</keyword>
<name>A0A6A6KVE8_HEVBR</name>
<dbReference type="Proteomes" id="UP000467840">
    <property type="component" value="Chromosome 13"/>
</dbReference>
<evidence type="ECO:0000256" key="1">
    <source>
        <dbReference type="ARBA" id="ARBA00004370"/>
    </source>
</evidence>
<evidence type="ECO:0000256" key="5">
    <source>
        <dbReference type="SAM" id="Coils"/>
    </source>
</evidence>
<protein>
    <recommendedName>
        <fullName evidence="6">GTD-binding domain-containing protein</fullName>
    </recommendedName>
</protein>
<sequence length="243" mass="27803">MNPAISMWKGVENVEMGLLNWREKRVLVCFQVQDYKVLLIGKVGMMLRVRRLPTRNINVPGPLYDGSGMRSKISEDLDPGSGIEDGFLGNRDVPNGIDFSERIRHRFELDGSYGKGKAIKRDQLSVEKFTCDSEDKLCSAGNDANVIQVLEQALEEEKAARAVLYQELEKERAAAATAADEAMAMILRLQEDKASIEMEARQYRVIEEKCAYDEEEMNILKEILVRKEREIIFLRRKLKLMSR</sequence>
<keyword evidence="2" id="KW-0812">Transmembrane</keyword>
<comment type="caution">
    <text evidence="7">The sequence shown here is derived from an EMBL/GenBank/DDBJ whole genome shotgun (WGS) entry which is preliminary data.</text>
</comment>
<dbReference type="GO" id="GO:0080115">
    <property type="term" value="F:myosin XI tail binding"/>
    <property type="evidence" value="ECO:0007669"/>
    <property type="project" value="UniProtKB-ARBA"/>
</dbReference>
<keyword evidence="8" id="KW-1185">Reference proteome</keyword>
<comment type="subcellular location">
    <subcellularLocation>
        <location evidence="1">Membrane</location>
    </subcellularLocation>
</comment>
<keyword evidence="3" id="KW-1133">Transmembrane helix</keyword>
<evidence type="ECO:0000259" key="6">
    <source>
        <dbReference type="PROSITE" id="PS51775"/>
    </source>
</evidence>
<evidence type="ECO:0000256" key="3">
    <source>
        <dbReference type="ARBA" id="ARBA00022989"/>
    </source>
</evidence>
<dbReference type="InterPro" id="IPR007656">
    <property type="entry name" value="GTD-bd"/>
</dbReference>
<evidence type="ECO:0000313" key="7">
    <source>
        <dbReference type="EMBL" id="KAF2292597.1"/>
    </source>
</evidence>
<dbReference type="AlphaFoldDB" id="A0A6A6KVE8"/>
<dbReference type="PROSITE" id="PS51775">
    <property type="entry name" value="GTD_BINDING"/>
    <property type="match status" value="1"/>
</dbReference>
<evidence type="ECO:0000256" key="2">
    <source>
        <dbReference type="ARBA" id="ARBA00022692"/>
    </source>
</evidence>
<reference evidence="7 8" key="1">
    <citation type="journal article" date="2020" name="Mol. Plant">
        <title>The Chromosome-Based Rubber Tree Genome Provides New Insights into Spurge Genome Evolution and Rubber Biosynthesis.</title>
        <authorList>
            <person name="Liu J."/>
            <person name="Shi C."/>
            <person name="Shi C.C."/>
            <person name="Li W."/>
            <person name="Zhang Q.J."/>
            <person name="Zhang Y."/>
            <person name="Li K."/>
            <person name="Lu H.F."/>
            <person name="Shi C."/>
            <person name="Zhu S.T."/>
            <person name="Xiao Z.Y."/>
            <person name="Nan H."/>
            <person name="Yue Y."/>
            <person name="Zhu X.G."/>
            <person name="Wu Y."/>
            <person name="Hong X.N."/>
            <person name="Fan G.Y."/>
            <person name="Tong Y."/>
            <person name="Zhang D."/>
            <person name="Mao C.L."/>
            <person name="Liu Y.L."/>
            <person name="Hao S.J."/>
            <person name="Liu W.Q."/>
            <person name="Lv M.Q."/>
            <person name="Zhang H.B."/>
            <person name="Liu Y."/>
            <person name="Hu-Tang G.R."/>
            <person name="Wang J.P."/>
            <person name="Wang J.H."/>
            <person name="Sun Y.H."/>
            <person name="Ni S.B."/>
            <person name="Chen W.B."/>
            <person name="Zhang X.C."/>
            <person name="Jiao Y.N."/>
            <person name="Eichler E.E."/>
            <person name="Li G.H."/>
            <person name="Liu X."/>
            <person name="Gao L.Z."/>
        </authorList>
    </citation>
    <scope>NUCLEOTIDE SEQUENCE [LARGE SCALE GENOMIC DNA]</scope>
    <source>
        <strain evidence="8">cv. GT1</strain>
        <tissue evidence="7">Leaf</tissue>
    </source>
</reference>
<dbReference type="Pfam" id="PF04576">
    <property type="entry name" value="Zein-binding"/>
    <property type="match status" value="1"/>
</dbReference>
<dbReference type="PANTHER" id="PTHR31422">
    <property type="entry name" value="BNAANNG28530D PROTEIN"/>
    <property type="match status" value="1"/>
</dbReference>
<feature type="domain" description="GTD-binding" evidence="6">
    <location>
        <begin position="145"/>
        <end position="242"/>
    </location>
</feature>
<keyword evidence="5" id="KW-0175">Coiled coil</keyword>
<proteinExistence type="predicted"/>
<gene>
    <name evidence="7" type="ORF">GH714_025895</name>
</gene>
<dbReference type="EMBL" id="JAAGAX010000014">
    <property type="protein sequence ID" value="KAF2292597.1"/>
    <property type="molecule type" value="Genomic_DNA"/>
</dbReference>
<evidence type="ECO:0000313" key="8">
    <source>
        <dbReference type="Proteomes" id="UP000467840"/>
    </source>
</evidence>